<proteinExistence type="predicted"/>
<dbReference type="PROSITE" id="PS51831">
    <property type="entry name" value="HD"/>
    <property type="match status" value="1"/>
</dbReference>
<dbReference type="SUPFAM" id="SSF109604">
    <property type="entry name" value="HD-domain/PDEase-like"/>
    <property type="match status" value="1"/>
</dbReference>
<feature type="region of interest" description="Disordered" evidence="2">
    <location>
        <begin position="337"/>
        <end position="379"/>
    </location>
</feature>
<dbReference type="PANTHER" id="PTHR37294:SF1">
    <property type="entry name" value="3'-5' EXORIBONUCLEASE YHAM"/>
    <property type="match status" value="1"/>
</dbReference>
<keyword evidence="1" id="KW-0378">Hydrolase</keyword>
<dbReference type="KEGG" id="lpav:PLANPX_4126"/>
<name>A0A5K7XCK1_9BACT</name>
<evidence type="ECO:0000259" key="3">
    <source>
        <dbReference type="PROSITE" id="PS51831"/>
    </source>
</evidence>
<dbReference type="PANTHER" id="PTHR37294">
    <property type="entry name" value="3'-5' EXORIBONUCLEASE YHAM"/>
    <property type="match status" value="1"/>
</dbReference>
<dbReference type="Gene3D" id="1.10.3210.10">
    <property type="entry name" value="Hypothetical protein af1432"/>
    <property type="match status" value="1"/>
</dbReference>
<dbReference type="EMBL" id="AP021861">
    <property type="protein sequence ID" value="BBO34514.1"/>
    <property type="molecule type" value="Genomic_DNA"/>
</dbReference>
<evidence type="ECO:0000256" key="1">
    <source>
        <dbReference type="ARBA" id="ARBA00022801"/>
    </source>
</evidence>
<dbReference type="InterPro" id="IPR003607">
    <property type="entry name" value="HD/PDEase_dom"/>
</dbReference>
<evidence type="ECO:0000313" key="5">
    <source>
        <dbReference type="Proteomes" id="UP000326837"/>
    </source>
</evidence>
<accession>A0A5K7XCK1</accession>
<sequence length="379" mass="41449">MAPAAAPTLLLSELTNSQEADFFALLAAKETMTTRDGKPYFRVTFRDAKREVSFPIWGDAPLAAACKDEWKVGEFYKLRAAYRETNFGPQLDIRRIRAVTDEDVAAGFDSSMCLPKARVDADIMFDELRKLVVETIQDEAVSALVAAILDEYREELLRLPAATHNHHAYAGGFLEHVLSVTKTCVYIADKYAEMCPEMQPPLDKDQVIAGGVLHDIGKLRELQVTPMGAEYSPAGVLIGHMLQGRDILREMAEKHPIDPEKLLRLEHIIIAHQRLPEWGAPKPPMTPEALLVHYADDMDAKLQMMMATLATEPHSGPLTSSKNPLRQRIYRGPLVIAERGPGEDGGGIGAEAAGEDSAETAGGGDAPARLAGEAPTLFS</sequence>
<protein>
    <submittedName>
        <fullName evidence="4">3'-&gt;5' exoribonuclease Bsu YhaM</fullName>
    </submittedName>
</protein>
<dbReference type="GO" id="GO:0031125">
    <property type="term" value="P:rRNA 3'-end processing"/>
    <property type="evidence" value="ECO:0007669"/>
    <property type="project" value="TreeGrafter"/>
</dbReference>
<keyword evidence="5" id="KW-1185">Reference proteome</keyword>
<dbReference type="InterPro" id="IPR050798">
    <property type="entry name" value="YhaM_exoribonuc/phosphodiest"/>
</dbReference>
<gene>
    <name evidence="4" type="ORF">PLANPX_4126</name>
</gene>
<feature type="domain" description="HD" evidence="3">
    <location>
        <begin position="173"/>
        <end position="301"/>
    </location>
</feature>
<dbReference type="RefSeq" id="WP_152100075.1">
    <property type="nucleotide sequence ID" value="NZ_AP021861.1"/>
</dbReference>
<dbReference type="Proteomes" id="UP000326837">
    <property type="component" value="Chromosome"/>
</dbReference>
<dbReference type="Pfam" id="PF01966">
    <property type="entry name" value="HD"/>
    <property type="match status" value="1"/>
</dbReference>
<dbReference type="AlphaFoldDB" id="A0A5K7XCK1"/>
<dbReference type="CDD" id="cd00077">
    <property type="entry name" value="HDc"/>
    <property type="match status" value="1"/>
</dbReference>
<reference evidence="5" key="1">
    <citation type="submission" date="2019-10" db="EMBL/GenBank/DDBJ databases">
        <title>Lacipirellula parvula gen. nov., sp. nov., representing a lineage of planctomycetes widespread in freshwater anoxic habitats, and description of the family Lacipirellulaceae.</title>
        <authorList>
            <person name="Dedysh S.N."/>
            <person name="Kulichevskaya I.S."/>
            <person name="Beletsky A.V."/>
            <person name="Rakitin A.L."/>
            <person name="Mardanov A.V."/>
            <person name="Ivanova A.A."/>
            <person name="Saltykova V.X."/>
            <person name="Rijpstra W.I.C."/>
            <person name="Sinninghe Damste J.S."/>
            <person name="Ravin N.V."/>
        </authorList>
    </citation>
    <scope>NUCLEOTIDE SEQUENCE [LARGE SCALE GENOMIC DNA]</scope>
    <source>
        <strain evidence="5">PX69</strain>
    </source>
</reference>
<dbReference type="SMART" id="SM00471">
    <property type="entry name" value="HDc"/>
    <property type="match status" value="1"/>
</dbReference>
<organism evidence="4 5">
    <name type="scientific">Lacipirellula parvula</name>
    <dbReference type="NCBI Taxonomy" id="2650471"/>
    <lineage>
        <taxon>Bacteria</taxon>
        <taxon>Pseudomonadati</taxon>
        <taxon>Planctomycetota</taxon>
        <taxon>Planctomycetia</taxon>
        <taxon>Pirellulales</taxon>
        <taxon>Lacipirellulaceae</taxon>
        <taxon>Lacipirellula</taxon>
    </lineage>
</organism>
<dbReference type="InterPro" id="IPR006674">
    <property type="entry name" value="HD_domain"/>
</dbReference>
<dbReference type="GO" id="GO:0016787">
    <property type="term" value="F:hydrolase activity"/>
    <property type="evidence" value="ECO:0007669"/>
    <property type="project" value="UniProtKB-KW"/>
</dbReference>
<evidence type="ECO:0000256" key="2">
    <source>
        <dbReference type="SAM" id="MobiDB-lite"/>
    </source>
</evidence>
<evidence type="ECO:0000313" key="4">
    <source>
        <dbReference type="EMBL" id="BBO34514.1"/>
    </source>
</evidence>